<dbReference type="EMBL" id="QJVJ01000005">
    <property type="protein sequence ID" value="PYI54510.1"/>
    <property type="molecule type" value="Genomic_DNA"/>
</dbReference>
<protein>
    <submittedName>
        <fullName evidence="1">Uncharacterized protein</fullName>
    </submittedName>
</protein>
<dbReference type="AlphaFoldDB" id="A0A2V5KIX5"/>
<dbReference type="SUPFAM" id="SSF46785">
    <property type="entry name" value="Winged helix' DNA-binding domain"/>
    <property type="match status" value="1"/>
</dbReference>
<dbReference type="OrthoDB" id="2612195at2"/>
<dbReference type="Proteomes" id="UP000247476">
    <property type="component" value="Unassembled WGS sequence"/>
</dbReference>
<dbReference type="InterPro" id="IPR036390">
    <property type="entry name" value="WH_DNA-bd_sf"/>
</dbReference>
<gene>
    <name evidence="1" type="ORF">DLM86_13675</name>
</gene>
<evidence type="ECO:0000313" key="1">
    <source>
        <dbReference type="EMBL" id="PYI54510.1"/>
    </source>
</evidence>
<organism evidence="1 2">
    <name type="scientific">Paenibacillus flagellatus</name>
    <dbReference type="NCBI Taxonomy" id="2211139"/>
    <lineage>
        <taxon>Bacteria</taxon>
        <taxon>Bacillati</taxon>
        <taxon>Bacillota</taxon>
        <taxon>Bacilli</taxon>
        <taxon>Bacillales</taxon>
        <taxon>Paenibacillaceae</taxon>
        <taxon>Paenibacillus</taxon>
    </lineage>
</organism>
<proteinExistence type="predicted"/>
<keyword evidence="2" id="KW-1185">Reference proteome</keyword>
<sequence>MVNTIDMRLVRDKLNVISEQFAETLFLLKAKQNADGVSLVTRKEMAAAMRITPKSAVERIDGLIRFGLVEKLDDKSYKIVHTEVERTALGMVTGLIRVVSEQPDASYKRQAEALGITVKELEYVYETLVDLIR</sequence>
<evidence type="ECO:0000313" key="2">
    <source>
        <dbReference type="Proteomes" id="UP000247476"/>
    </source>
</evidence>
<accession>A0A2V5KIX5</accession>
<comment type="caution">
    <text evidence="1">The sequence shown here is derived from an EMBL/GenBank/DDBJ whole genome shotgun (WGS) entry which is preliminary data.</text>
</comment>
<reference evidence="1 2" key="1">
    <citation type="submission" date="2018-05" db="EMBL/GenBank/DDBJ databases">
        <title>Paenibacillus flagellatus sp. nov., isolated from selenium mineral soil.</title>
        <authorList>
            <person name="Dai X."/>
        </authorList>
    </citation>
    <scope>NUCLEOTIDE SEQUENCE [LARGE SCALE GENOMIC DNA]</scope>
    <source>
        <strain evidence="1 2">DXL2</strain>
    </source>
</reference>
<name>A0A2V5KIX5_9BACL</name>
<dbReference type="RefSeq" id="WP_110840567.1">
    <property type="nucleotide sequence ID" value="NZ_QJVJ01000005.1"/>
</dbReference>